<feature type="transmembrane region" description="Helical" evidence="3">
    <location>
        <begin position="299"/>
        <end position="318"/>
    </location>
</feature>
<evidence type="ECO:0000313" key="5">
    <source>
        <dbReference type="Proteomes" id="UP000594342"/>
    </source>
</evidence>
<accession>A0A5K0UB72</accession>
<dbReference type="Proteomes" id="UP000594342">
    <property type="component" value="Unassembled WGS sequence"/>
</dbReference>
<organism evidence="4 5">
    <name type="scientific">Yasminevirus sp. GU-2018</name>
    <dbReference type="NCBI Taxonomy" id="2420051"/>
    <lineage>
        <taxon>Viruses</taxon>
        <taxon>Varidnaviria</taxon>
        <taxon>Bamfordvirae</taxon>
        <taxon>Nucleocytoviricota</taxon>
        <taxon>Megaviricetes</taxon>
        <taxon>Imitervirales</taxon>
        <taxon>Mimiviridae</taxon>
        <taxon>Klosneuvirinae</taxon>
        <taxon>Yasminevirus</taxon>
        <taxon>Yasminevirus saudimassiliense</taxon>
    </lineage>
</organism>
<feature type="transmembrane region" description="Helical" evidence="3">
    <location>
        <begin position="273"/>
        <end position="293"/>
    </location>
</feature>
<keyword evidence="1" id="KW-0175">Coiled coil</keyword>
<gene>
    <name evidence="4" type="ORF">YASMINEVIRUS_1497</name>
</gene>
<feature type="region of interest" description="Disordered" evidence="2">
    <location>
        <begin position="40"/>
        <end position="79"/>
    </location>
</feature>
<evidence type="ECO:0000256" key="2">
    <source>
        <dbReference type="SAM" id="MobiDB-lite"/>
    </source>
</evidence>
<keyword evidence="3" id="KW-0472">Membrane</keyword>
<dbReference type="EMBL" id="UPSH01000001">
    <property type="protein sequence ID" value="VBB18965.1"/>
    <property type="molecule type" value="Genomic_DNA"/>
</dbReference>
<sequence>MNRRTVQTDNDAKNSQNVPLIRVDSTTTVKATVKPTGVGIVPFSDEHDDDSETDTAQLVPPSTTQPVTVPSSTSRLPTEGLIPLRNDRISNALVSASVQVNQTNPLPDFSNDFDPINYSNQPDDENGVPLGITVTELDKLREEVATMKHDIEVQETKLLEEMNTSIDKDTKRIESLEKNEHIPDSDKADLIAAFNSSIASAKKNYHDKMDMLKKELAKKQKELEVEETTGRGKNWDSGNITTLNTWIKECNKQQFIYEAVLEKIMDKSKTIKVIMLVLCAVQSLITVSNLGISENANPYLIWTIKILLSVISALTYILTQVMTLEKFEDVIKRYTLYTDSLDNFLSTMVSTADVKVELRPDGDKFILENKDTYAKIYRESPYIKQSYWKEGIADYNEYLESTEMGNNYHARKRRVYDKFAVMNSECAQNTGLSTAQSTAQNTAQNTARSTLQDKDRTHTATSLTTAIQMGQIPRVNLKQITTKS</sequence>
<keyword evidence="3" id="KW-1133">Transmembrane helix</keyword>
<feature type="compositionally biased region" description="Low complexity" evidence="2">
    <location>
        <begin position="59"/>
        <end position="74"/>
    </location>
</feature>
<protein>
    <submittedName>
        <fullName evidence="4">Uncharacterized protein</fullName>
    </submittedName>
</protein>
<evidence type="ECO:0000313" key="4">
    <source>
        <dbReference type="EMBL" id="VBB18965.1"/>
    </source>
</evidence>
<evidence type="ECO:0000256" key="1">
    <source>
        <dbReference type="SAM" id="Coils"/>
    </source>
</evidence>
<name>A0A5K0UB72_9VIRU</name>
<evidence type="ECO:0000256" key="3">
    <source>
        <dbReference type="SAM" id="Phobius"/>
    </source>
</evidence>
<reference evidence="4 5" key="1">
    <citation type="submission" date="2018-10" db="EMBL/GenBank/DDBJ databases">
        <authorList>
            <consortium name="IHU Genomes"/>
        </authorList>
    </citation>
    <scope>NUCLEOTIDE SEQUENCE [LARGE SCALE GENOMIC DNA]</scope>
    <source>
        <strain evidence="4 5">A1</strain>
    </source>
</reference>
<proteinExistence type="predicted"/>
<feature type="coiled-coil region" evidence="1">
    <location>
        <begin position="137"/>
        <end position="229"/>
    </location>
</feature>
<keyword evidence="3" id="KW-0812">Transmembrane</keyword>
<comment type="caution">
    <text evidence="4">The sequence shown here is derived from an EMBL/GenBank/DDBJ whole genome shotgun (WGS) entry which is preliminary data.</text>
</comment>
<keyword evidence="5" id="KW-1185">Reference proteome</keyword>